<dbReference type="Proteomes" id="UP001302806">
    <property type="component" value="Chromosome"/>
</dbReference>
<evidence type="ECO:0000313" key="1">
    <source>
        <dbReference type="EMBL" id="WNH09633.1"/>
    </source>
</evidence>
<evidence type="ECO:0000313" key="2">
    <source>
        <dbReference type="Proteomes" id="UP001302806"/>
    </source>
</evidence>
<accession>A0ABY9XUU7</accession>
<name>A0ABY9XUU7_9FLAO</name>
<protein>
    <submittedName>
        <fullName evidence="1">Uncharacterized protein</fullName>
    </submittedName>
</protein>
<gene>
    <name evidence="1" type="ORF">RHP51_02590</name>
</gene>
<organism evidence="1 2">
    <name type="scientific">Thalassobellus suaedae</name>
    <dbReference type="NCBI Taxonomy" id="3074124"/>
    <lineage>
        <taxon>Bacteria</taxon>
        <taxon>Pseudomonadati</taxon>
        <taxon>Bacteroidota</taxon>
        <taxon>Flavobacteriia</taxon>
        <taxon>Flavobacteriales</taxon>
        <taxon>Flavobacteriaceae</taxon>
        <taxon>Thalassobellus</taxon>
    </lineage>
</organism>
<dbReference type="EMBL" id="CP134537">
    <property type="protein sequence ID" value="WNH09633.1"/>
    <property type="molecule type" value="Genomic_DNA"/>
</dbReference>
<reference evidence="1 2" key="1">
    <citation type="submission" date="2023-09" db="EMBL/GenBank/DDBJ databases">
        <title>Thalassobella suaedae gen. nov., sp. nov., a marine bacterium of the family Flavobacteriaceae isolated from a halophyte Suaeda japonica.</title>
        <authorList>
            <person name="Lee S.Y."/>
            <person name="Hwang C.Y."/>
        </authorList>
    </citation>
    <scope>NUCLEOTIDE SEQUENCE [LARGE SCALE GENOMIC DNA]</scope>
    <source>
        <strain evidence="1 2">HL-DH14</strain>
    </source>
</reference>
<sequence length="133" mass="15103">MLKQISVVVDSINVDDSSGSKANVALIKNLAAIGNRVKVLHYTQQNIHLKGVECIAIQEKKFTFFYFLSRLQRVIQRYFKVNLAQYLEPIFGFSFTFFNDVRSIKATLIKQDFSNVDLIITLSKGGVLDPIMP</sequence>
<proteinExistence type="predicted"/>
<dbReference type="RefSeq" id="WP_415866059.1">
    <property type="nucleotide sequence ID" value="NZ_CP134537.1"/>
</dbReference>